<gene>
    <name evidence="1" type="ORF">EYC98_16295</name>
</gene>
<dbReference type="EMBL" id="SHNN01000003">
    <property type="protein sequence ID" value="MCX2982425.1"/>
    <property type="molecule type" value="Genomic_DNA"/>
</dbReference>
<proteinExistence type="predicted"/>
<accession>A0ABT3TJM9</accession>
<sequence length="312" mass="35456">MSNFPTVELPEVNAAPALVQLISELRAQYNDAINAVVIYGSCLRSGDIFDGLLDIYLICDSYRSAYDGSRLALGNWLLPPNVFYIESEYEGKILRSKYAVISSADFAKFCSPARFESYIWGRFAQPVAVPWHRDQPSLDNLHQSLQQAVTTFLGRSLPSIPASGTVTSLWQDSLALSYNTELRSEGNNRAGQLAQMSASHFARATELVAAQVRPPLNLHRVDGELHYQSSVTRWQTRWSTLGWAWRGISGKLLSVLRLLKALFTFRGGLDYIAWKLERHSGEEIVIPDRVRRYPLVFLWGFFWQLYRRGIFK</sequence>
<organism evidence="1 2">
    <name type="scientific">Candidatus Litorirhabdus singularis</name>
    <dbReference type="NCBI Taxonomy" id="2518993"/>
    <lineage>
        <taxon>Bacteria</taxon>
        <taxon>Pseudomonadati</taxon>
        <taxon>Pseudomonadota</taxon>
        <taxon>Gammaproteobacteria</taxon>
        <taxon>Cellvibrionales</taxon>
        <taxon>Halieaceae</taxon>
        <taxon>Candidatus Litorirhabdus</taxon>
    </lineage>
</organism>
<comment type="caution">
    <text evidence="1">The sequence shown here is derived from an EMBL/GenBank/DDBJ whole genome shotgun (WGS) entry which is preliminary data.</text>
</comment>
<dbReference type="RefSeq" id="WP_279246448.1">
    <property type="nucleotide sequence ID" value="NZ_SHNN01000003.1"/>
</dbReference>
<reference evidence="1" key="1">
    <citation type="submission" date="2019-02" db="EMBL/GenBank/DDBJ databases">
        <authorList>
            <person name="Li S.-H."/>
        </authorList>
    </citation>
    <scope>NUCLEOTIDE SEQUENCE</scope>
    <source>
        <strain evidence="1">IMCC14734</strain>
    </source>
</reference>
<evidence type="ECO:0000313" key="1">
    <source>
        <dbReference type="EMBL" id="MCX2982425.1"/>
    </source>
</evidence>
<evidence type="ECO:0008006" key="3">
    <source>
        <dbReference type="Google" id="ProtNLM"/>
    </source>
</evidence>
<name>A0ABT3TJM9_9GAMM</name>
<dbReference type="Proteomes" id="UP001143362">
    <property type="component" value="Unassembled WGS sequence"/>
</dbReference>
<protein>
    <recommendedName>
        <fullName evidence="3">Phosphatidate cytidylyltransferase</fullName>
    </recommendedName>
</protein>
<evidence type="ECO:0000313" key="2">
    <source>
        <dbReference type="Proteomes" id="UP001143362"/>
    </source>
</evidence>
<keyword evidence="2" id="KW-1185">Reference proteome</keyword>